<dbReference type="Pfam" id="PF03441">
    <property type="entry name" value="FAD_binding_7"/>
    <property type="match status" value="1"/>
</dbReference>
<comment type="caution">
    <text evidence="5">The sequence shown here is derived from an EMBL/GenBank/DDBJ whole genome shotgun (WGS) entry which is preliminary data.</text>
</comment>
<evidence type="ECO:0000256" key="3">
    <source>
        <dbReference type="ARBA" id="ARBA00022827"/>
    </source>
</evidence>
<dbReference type="InterPro" id="IPR002081">
    <property type="entry name" value="Cryptochrome/DNA_photolyase_1"/>
</dbReference>
<protein>
    <submittedName>
        <fullName evidence="5">DNA photolyase-like FAD binding protein</fullName>
    </submittedName>
</protein>
<accession>A0A2T0SXY5</accession>
<gene>
    <name evidence="5" type="ORF">CLV58_1098</name>
</gene>
<dbReference type="PANTHER" id="PTHR11455">
    <property type="entry name" value="CRYPTOCHROME"/>
    <property type="match status" value="1"/>
</dbReference>
<dbReference type="GO" id="GO:0000719">
    <property type="term" value="P:photoreactive repair"/>
    <property type="evidence" value="ECO:0007669"/>
    <property type="project" value="TreeGrafter"/>
</dbReference>
<name>A0A2T0SXY5_9BACT</name>
<comment type="cofactor">
    <cofactor evidence="1">
        <name>FAD</name>
        <dbReference type="ChEBI" id="CHEBI:57692"/>
    </cofactor>
</comment>
<dbReference type="EMBL" id="PVTE01000009">
    <property type="protein sequence ID" value="PRY38281.1"/>
    <property type="molecule type" value="Genomic_DNA"/>
</dbReference>
<feature type="domain" description="Cryptochrome/DNA photolyase FAD-binding" evidence="4">
    <location>
        <begin position="3"/>
        <end position="83"/>
    </location>
</feature>
<dbReference type="GO" id="GO:0071949">
    <property type="term" value="F:FAD binding"/>
    <property type="evidence" value="ECO:0007669"/>
    <property type="project" value="TreeGrafter"/>
</dbReference>
<organism evidence="5 6">
    <name type="scientific">Spirosoma oryzae</name>
    <dbReference type="NCBI Taxonomy" id="1469603"/>
    <lineage>
        <taxon>Bacteria</taxon>
        <taxon>Pseudomonadati</taxon>
        <taxon>Bacteroidota</taxon>
        <taxon>Cytophagia</taxon>
        <taxon>Cytophagales</taxon>
        <taxon>Cytophagaceae</taxon>
        <taxon>Spirosoma</taxon>
    </lineage>
</organism>
<dbReference type="InterPro" id="IPR036134">
    <property type="entry name" value="Crypto/Photolyase_FAD-like_sf"/>
</dbReference>
<dbReference type="SUPFAM" id="SSF48173">
    <property type="entry name" value="Cryptochrome/photolyase FAD-binding domain"/>
    <property type="match status" value="1"/>
</dbReference>
<reference evidence="5 6" key="1">
    <citation type="submission" date="2018-03" db="EMBL/GenBank/DDBJ databases">
        <title>Genomic Encyclopedia of Archaeal and Bacterial Type Strains, Phase II (KMG-II): from individual species to whole genera.</title>
        <authorList>
            <person name="Goeker M."/>
        </authorList>
    </citation>
    <scope>NUCLEOTIDE SEQUENCE [LARGE SCALE GENOMIC DNA]</scope>
    <source>
        <strain evidence="5 6">DSM 28354</strain>
    </source>
</reference>
<keyword evidence="6" id="KW-1185">Reference proteome</keyword>
<evidence type="ECO:0000256" key="2">
    <source>
        <dbReference type="ARBA" id="ARBA00022630"/>
    </source>
</evidence>
<proteinExistence type="predicted"/>
<dbReference type="InterPro" id="IPR005101">
    <property type="entry name" value="Cryptochr/Photolyase_FAD-bd"/>
</dbReference>
<dbReference type="AlphaFoldDB" id="A0A2T0SXY5"/>
<evidence type="ECO:0000313" key="6">
    <source>
        <dbReference type="Proteomes" id="UP000238375"/>
    </source>
</evidence>
<dbReference type="GO" id="GO:0003677">
    <property type="term" value="F:DNA binding"/>
    <property type="evidence" value="ECO:0007669"/>
    <property type="project" value="TreeGrafter"/>
</dbReference>
<dbReference type="Proteomes" id="UP000238375">
    <property type="component" value="Unassembled WGS sequence"/>
</dbReference>
<keyword evidence="3" id="KW-0274">FAD</keyword>
<dbReference type="PANTHER" id="PTHR11455:SF22">
    <property type="entry name" value="CRYPTOCHROME DASH"/>
    <property type="match status" value="1"/>
</dbReference>
<sequence length="84" mass="9555">MGADPRNDRYFNIYTQATKYDANGDYVKLWCPELKNVPADKLQLLSLNSPGELAGWGVTLGKNYPKPLVDPQKWTRRKVKATKT</sequence>
<evidence type="ECO:0000259" key="4">
    <source>
        <dbReference type="Pfam" id="PF03441"/>
    </source>
</evidence>
<keyword evidence="2" id="KW-0285">Flavoprotein</keyword>
<dbReference type="GO" id="GO:0003904">
    <property type="term" value="F:deoxyribodipyrimidine photo-lyase activity"/>
    <property type="evidence" value="ECO:0007669"/>
    <property type="project" value="TreeGrafter"/>
</dbReference>
<keyword evidence="5" id="KW-0456">Lyase</keyword>
<evidence type="ECO:0000313" key="5">
    <source>
        <dbReference type="EMBL" id="PRY38281.1"/>
    </source>
</evidence>
<dbReference type="Gene3D" id="1.10.579.10">
    <property type="entry name" value="DNA Cyclobutane Dipyrimidine Photolyase, subunit A, domain 3"/>
    <property type="match status" value="1"/>
</dbReference>
<evidence type="ECO:0000256" key="1">
    <source>
        <dbReference type="ARBA" id="ARBA00001974"/>
    </source>
</evidence>